<sequence length="247" mass="27225">MQILWLILGAASLLYFVILVSVGMDFSIIWLCGAAVFFGLAFFSHYCKTHPGIHLFPSWCKVIFGGVLAVGLFVFLLVEIFIFTGMFQHGEKNLDYVVILGAQVKGEVPSKALTLRLEAAAEYLKENTDSKAVLSGGKGPGENITEAEAMRRYLSAEGIEESRLILEDKSTSTEENLKYSAQVIGSKDAKVGIVTNNFHVFRAMQLGEKQGYTNLSGIAAASDPRFQVHYLLREFFALVKEKLVGNI</sequence>
<evidence type="ECO:0000313" key="4">
    <source>
        <dbReference type="Proteomes" id="UP000306509"/>
    </source>
</evidence>
<dbReference type="AlphaFoldDB" id="A0A4U8Q9N7"/>
<keyword evidence="4" id="KW-1185">Reference proteome</keyword>
<keyword evidence="1" id="KW-0812">Transmembrane</keyword>
<protein>
    <recommendedName>
        <fullName evidence="2">DUF218 domain-containing protein</fullName>
    </recommendedName>
</protein>
<feature type="transmembrane region" description="Helical" evidence="1">
    <location>
        <begin position="59"/>
        <end position="83"/>
    </location>
</feature>
<evidence type="ECO:0000259" key="2">
    <source>
        <dbReference type="Pfam" id="PF02698"/>
    </source>
</evidence>
<dbReference type="STRING" id="180332.GCA_000797495_03979"/>
<comment type="caution">
    <text evidence="3">The sequence shown here is derived from an EMBL/GenBank/DDBJ whole genome shotgun (WGS) entry which is preliminary data.</text>
</comment>
<keyword evidence="1" id="KW-0472">Membrane</keyword>
<dbReference type="PANTHER" id="PTHR30336:SF4">
    <property type="entry name" value="ENVELOPE BIOGENESIS FACTOR ELYC"/>
    <property type="match status" value="1"/>
</dbReference>
<dbReference type="GO" id="GO:0000270">
    <property type="term" value="P:peptidoglycan metabolic process"/>
    <property type="evidence" value="ECO:0007669"/>
    <property type="project" value="TreeGrafter"/>
</dbReference>
<accession>A0A4U8Q9N7</accession>
<gene>
    <name evidence="3" type="ORF">DSM106044_02109</name>
</gene>
<organism evidence="3 4">
    <name type="scientific">Robinsoniella peoriensis</name>
    <dbReference type="NCBI Taxonomy" id="180332"/>
    <lineage>
        <taxon>Bacteria</taxon>
        <taxon>Bacillati</taxon>
        <taxon>Bacillota</taxon>
        <taxon>Clostridia</taxon>
        <taxon>Lachnospirales</taxon>
        <taxon>Lachnospiraceae</taxon>
        <taxon>Robinsoniella</taxon>
    </lineage>
</organism>
<dbReference type="EMBL" id="QGQD01000045">
    <property type="protein sequence ID" value="TLD00913.1"/>
    <property type="molecule type" value="Genomic_DNA"/>
</dbReference>
<dbReference type="GO" id="GO:0005886">
    <property type="term" value="C:plasma membrane"/>
    <property type="evidence" value="ECO:0007669"/>
    <property type="project" value="TreeGrafter"/>
</dbReference>
<dbReference type="Proteomes" id="UP000306509">
    <property type="component" value="Unassembled WGS sequence"/>
</dbReference>
<feature type="transmembrane region" description="Helical" evidence="1">
    <location>
        <begin position="5"/>
        <end position="22"/>
    </location>
</feature>
<dbReference type="InterPro" id="IPR014729">
    <property type="entry name" value="Rossmann-like_a/b/a_fold"/>
</dbReference>
<reference evidence="3 4" key="1">
    <citation type="journal article" date="2019" name="Anaerobe">
        <title>Detection of Robinsoniella peoriensis in multiple bone samples of a trauma patient.</title>
        <authorList>
            <person name="Schrottner P."/>
            <person name="Hartwich K."/>
            <person name="Bunk B."/>
            <person name="Schober I."/>
            <person name="Helbig S."/>
            <person name="Rudolph W.W."/>
            <person name="Gunzer F."/>
        </authorList>
    </citation>
    <scope>NUCLEOTIDE SEQUENCE [LARGE SCALE GENOMIC DNA]</scope>
    <source>
        <strain evidence="3 4">DSM 106044</strain>
    </source>
</reference>
<dbReference type="GO" id="GO:0043164">
    <property type="term" value="P:Gram-negative-bacterium-type cell wall biogenesis"/>
    <property type="evidence" value="ECO:0007669"/>
    <property type="project" value="TreeGrafter"/>
</dbReference>
<dbReference type="Gene3D" id="3.40.50.620">
    <property type="entry name" value="HUPs"/>
    <property type="match status" value="1"/>
</dbReference>
<dbReference type="InterPro" id="IPR003848">
    <property type="entry name" value="DUF218"/>
</dbReference>
<feature type="transmembrane region" description="Helical" evidence="1">
    <location>
        <begin position="28"/>
        <end position="47"/>
    </location>
</feature>
<dbReference type="CDD" id="cd06259">
    <property type="entry name" value="YdcF-like"/>
    <property type="match status" value="1"/>
</dbReference>
<feature type="domain" description="DUF218" evidence="2">
    <location>
        <begin position="95"/>
        <end position="235"/>
    </location>
</feature>
<dbReference type="PANTHER" id="PTHR30336">
    <property type="entry name" value="INNER MEMBRANE PROTEIN, PROBABLE PERMEASE"/>
    <property type="match status" value="1"/>
</dbReference>
<dbReference type="Pfam" id="PF02698">
    <property type="entry name" value="DUF218"/>
    <property type="match status" value="1"/>
</dbReference>
<dbReference type="RefSeq" id="WP_138002414.1">
    <property type="nucleotide sequence ID" value="NZ_QGQD01000045.1"/>
</dbReference>
<name>A0A4U8Q9N7_9FIRM</name>
<evidence type="ECO:0000256" key="1">
    <source>
        <dbReference type="SAM" id="Phobius"/>
    </source>
</evidence>
<proteinExistence type="predicted"/>
<keyword evidence="1" id="KW-1133">Transmembrane helix</keyword>
<dbReference type="InterPro" id="IPR051599">
    <property type="entry name" value="Cell_Envelope_Assoc"/>
</dbReference>
<evidence type="ECO:0000313" key="3">
    <source>
        <dbReference type="EMBL" id="TLD00913.1"/>
    </source>
</evidence>